<dbReference type="PROSITE" id="PS00211">
    <property type="entry name" value="ABC_TRANSPORTER_1"/>
    <property type="match status" value="1"/>
</dbReference>
<keyword evidence="2 4" id="KW-0067">ATP-binding</keyword>
<keyword evidence="1" id="KW-0547">Nucleotide-binding</keyword>
<dbReference type="Proteomes" id="UP000078368">
    <property type="component" value="Unassembled WGS sequence"/>
</dbReference>
<sequence length="260" mass="27838">MGDVLDVREATVRRDGRAILDSVDWSVDDGQRWVVLGPNGAGKTTLIQLVSGRMHPTSGSVAIVGERLGRVNLEDLRPLVGTMSAAVDARIPGDQRAVDVVRTAAYGHLATWREVYDPQDDRRARALLAGLGVGSLETRLFSTLSSGEKKRVGIARALMPNPEVLILDEPASGLDLGGRENLVETLSQLAFDQFSPVIVLVTHHVEEIPPGFTHALLLKDGAVYASGQIGETVTSANLSAVFGLNLAVSREDGRFSARKV</sequence>
<accession>A0A179B795</accession>
<dbReference type="InterPro" id="IPR003439">
    <property type="entry name" value="ABC_transporter-like_ATP-bd"/>
</dbReference>
<evidence type="ECO:0000256" key="1">
    <source>
        <dbReference type="ARBA" id="ARBA00022741"/>
    </source>
</evidence>
<dbReference type="RefSeq" id="WP_009198640.1">
    <property type="nucleotide sequence ID" value="NZ_LVZK01000001.1"/>
</dbReference>
<dbReference type="GO" id="GO:0005524">
    <property type="term" value="F:ATP binding"/>
    <property type="evidence" value="ECO:0007669"/>
    <property type="project" value="UniProtKB-KW"/>
</dbReference>
<comment type="caution">
    <text evidence="4">The sequence shown here is derived from an EMBL/GenBank/DDBJ whole genome shotgun (WGS) entry which is preliminary data.</text>
</comment>
<proteinExistence type="predicted"/>
<dbReference type="PANTHER" id="PTHR43158">
    <property type="entry name" value="SKFA PEPTIDE EXPORT ATP-BINDING PROTEIN SKFE"/>
    <property type="match status" value="1"/>
</dbReference>
<evidence type="ECO:0000313" key="4">
    <source>
        <dbReference type="EMBL" id="OAP86981.1"/>
    </source>
</evidence>
<evidence type="ECO:0000256" key="2">
    <source>
        <dbReference type="ARBA" id="ARBA00022840"/>
    </source>
</evidence>
<dbReference type="InterPro" id="IPR017871">
    <property type="entry name" value="ABC_transporter-like_CS"/>
</dbReference>
<dbReference type="AlphaFoldDB" id="A0A179B795"/>
<organism evidence="4 5">
    <name type="scientific">Peptidiphaga gingivicola</name>
    <dbReference type="NCBI Taxonomy" id="2741497"/>
    <lineage>
        <taxon>Bacteria</taxon>
        <taxon>Bacillati</taxon>
        <taxon>Actinomycetota</taxon>
        <taxon>Actinomycetes</taxon>
        <taxon>Actinomycetales</taxon>
        <taxon>Actinomycetaceae</taxon>
        <taxon>Peptidiphaga</taxon>
    </lineage>
</organism>
<dbReference type="InterPro" id="IPR003593">
    <property type="entry name" value="AAA+_ATPase"/>
</dbReference>
<dbReference type="Gene3D" id="3.40.50.300">
    <property type="entry name" value="P-loop containing nucleotide triphosphate hydrolases"/>
    <property type="match status" value="1"/>
</dbReference>
<dbReference type="Pfam" id="PF00005">
    <property type="entry name" value="ABC_tran"/>
    <property type="match status" value="1"/>
</dbReference>
<dbReference type="SMART" id="SM00382">
    <property type="entry name" value="AAA"/>
    <property type="match status" value="1"/>
</dbReference>
<evidence type="ECO:0000313" key="5">
    <source>
        <dbReference type="Proteomes" id="UP000078368"/>
    </source>
</evidence>
<keyword evidence="5" id="KW-1185">Reference proteome</keyword>
<reference evidence="4 5" key="1">
    <citation type="submission" date="2016-04" db="EMBL/GenBank/DDBJ databases">
        <title>Peptidophaga gingivicola gen. nov., sp. nov., isolated from human subgingival plaque.</title>
        <authorList>
            <person name="Beall C.J."/>
            <person name="Mokrzan E.M."/>
            <person name="Griffen A.L."/>
            <person name="Leys E.J."/>
        </authorList>
    </citation>
    <scope>NUCLEOTIDE SEQUENCE [LARGE SCALE GENOMIC DNA]</scope>
    <source>
        <strain evidence="4 5">BA112</strain>
    </source>
</reference>
<dbReference type="EMBL" id="LVZK01000001">
    <property type="protein sequence ID" value="OAP86981.1"/>
    <property type="molecule type" value="Genomic_DNA"/>
</dbReference>
<dbReference type="InterPro" id="IPR027417">
    <property type="entry name" value="P-loop_NTPase"/>
</dbReference>
<dbReference type="SUPFAM" id="SSF52540">
    <property type="entry name" value="P-loop containing nucleoside triphosphate hydrolases"/>
    <property type="match status" value="1"/>
</dbReference>
<evidence type="ECO:0000259" key="3">
    <source>
        <dbReference type="PROSITE" id="PS50893"/>
    </source>
</evidence>
<dbReference type="OrthoDB" id="9789994at2"/>
<protein>
    <submittedName>
        <fullName evidence="4">ABC transporter ATP-binding protein</fullName>
    </submittedName>
</protein>
<dbReference type="PROSITE" id="PS50893">
    <property type="entry name" value="ABC_TRANSPORTER_2"/>
    <property type="match status" value="1"/>
</dbReference>
<dbReference type="GO" id="GO:0016887">
    <property type="term" value="F:ATP hydrolysis activity"/>
    <property type="evidence" value="ECO:0007669"/>
    <property type="project" value="InterPro"/>
</dbReference>
<feature type="domain" description="ABC transporter" evidence="3">
    <location>
        <begin position="5"/>
        <end position="245"/>
    </location>
</feature>
<dbReference type="PANTHER" id="PTHR43158:SF2">
    <property type="entry name" value="SKFA PEPTIDE EXPORT ATP-BINDING PROTEIN SKFE"/>
    <property type="match status" value="1"/>
</dbReference>
<name>A0A179B795_9ACTO</name>
<gene>
    <name evidence="4" type="ORF">A4H34_07735</name>
</gene>
<dbReference type="STRING" id="1823756.A4H34_07735"/>